<name>A0A6I4VXC4_9BACL</name>
<evidence type="ECO:0000313" key="2">
    <source>
        <dbReference type="EMBL" id="MXQ52682.1"/>
    </source>
</evidence>
<evidence type="ECO:0000256" key="1">
    <source>
        <dbReference type="SAM" id="Phobius"/>
    </source>
</evidence>
<keyword evidence="3" id="KW-1185">Reference proteome</keyword>
<feature type="transmembrane region" description="Helical" evidence="1">
    <location>
        <begin position="88"/>
        <end position="105"/>
    </location>
</feature>
<gene>
    <name evidence="2" type="ORF">GSM42_02790</name>
</gene>
<comment type="caution">
    <text evidence="2">The sequence shown here is derived from an EMBL/GenBank/DDBJ whole genome shotgun (WGS) entry which is preliminary data.</text>
</comment>
<keyword evidence="1" id="KW-0472">Membrane</keyword>
<reference evidence="2 3" key="1">
    <citation type="submission" date="2019-12" db="EMBL/GenBank/DDBJ databases">
        <title>Whole-genome analyses of novel actinobacteria.</title>
        <authorList>
            <person name="Sahin N."/>
            <person name="Saygin H."/>
        </authorList>
    </citation>
    <scope>NUCLEOTIDE SEQUENCE [LARGE SCALE GENOMIC DNA]</scope>
    <source>
        <strain evidence="2 3">KC615</strain>
    </source>
</reference>
<dbReference type="AlphaFoldDB" id="A0A6I4VXC4"/>
<protein>
    <submittedName>
        <fullName evidence="2">DUF2269 family protein</fullName>
    </submittedName>
</protein>
<keyword evidence="1" id="KW-1133">Transmembrane helix</keyword>
<accession>A0A6I4VXC4</accession>
<feature type="transmembrane region" description="Helical" evidence="1">
    <location>
        <begin position="50"/>
        <end position="72"/>
    </location>
</feature>
<keyword evidence="1" id="KW-0812">Transmembrane</keyword>
<dbReference type="Proteomes" id="UP000430692">
    <property type="component" value="Unassembled WGS sequence"/>
</dbReference>
<dbReference type="Pfam" id="PF10027">
    <property type="entry name" value="DUF2269"/>
    <property type="match status" value="1"/>
</dbReference>
<dbReference type="RefSeq" id="WP_160799793.1">
    <property type="nucleotide sequence ID" value="NZ_WUUL01000002.1"/>
</dbReference>
<organism evidence="2 3">
    <name type="scientific">Shimazuella alba</name>
    <dbReference type="NCBI Taxonomy" id="2690964"/>
    <lineage>
        <taxon>Bacteria</taxon>
        <taxon>Bacillati</taxon>
        <taxon>Bacillota</taxon>
        <taxon>Bacilli</taxon>
        <taxon>Bacillales</taxon>
        <taxon>Thermoactinomycetaceae</taxon>
        <taxon>Shimazuella</taxon>
    </lineage>
</organism>
<dbReference type="InterPro" id="IPR018729">
    <property type="entry name" value="DUF2269_transmembrane"/>
</dbReference>
<evidence type="ECO:0000313" key="3">
    <source>
        <dbReference type="Proteomes" id="UP000430692"/>
    </source>
</evidence>
<feature type="transmembrane region" description="Helical" evidence="1">
    <location>
        <begin position="6"/>
        <end position="29"/>
    </location>
</feature>
<proteinExistence type="predicted"/>
<sequence length="150" mass="17129">MWDVKISLFVHVFSVATWFGATTLMAMYLRNAIRSNDETNMVQSLSTAHRWNLTMMIPTSVLALITGLYMLIQYEENKPLWLLVKERLGSLFIVVFILIITLYGKKLLKSAKESASNVTASSSLKRYIMILNTSVLVMLILIFFVTTKIQ</sequence>
<feature type="transmembrane region" description="Helical" evidence="1">
    <location>
        <begin position="126"/>
        <end position="145"/>
    </location>
</feature>
<dbReference type="EMBL" id="WUUL01000002">
    <property type="protein sequence ID" value="MXQ52682.1"/>
    <property type="molecule type" value="Genomic_DNA"/>
</dbReference>